<dbReference type="PANTHER" id="PTHR33677">
    <property type="entry name" value="TRANSCRIPTIONAL REPRESSOR FRMR-RELATED"/>
    <property type="match status" value="1"/>
</dbReference>
<organism evidence="2 3">
    <name type="scientific">Pelistega indica</name>
    <dbReference type="NCBI Taxonomy" id="1414851"/>
    <lineage>
        <taxon>Bacteria</taxon>
        <taxon>Pseudomonadati</taxon>
        <taxon>Pseudomonadota</taxon>
        <taxon>Betaproteobacteria</taxon>
        <taxon>Burkholderiales</taxon>
        <taxon>Alcaligenaceae</taxon>
        <taxon>Pelistega</taxon>
    </lineage>
</organism>
<comment type="similarity">
    <text evidence="1">Belongs to the FrmR/RcnR family.</text>
</comment>
<dbReference type="InterPro" id="IPR003735">
    <property type="entry name" value="Metal_Tscrpt_repr"/>
</dbReference>
<dbReference type="InterPro" id="IPR038390">
    <property type="entry name" value="Metal_Tscrpt_repr_sf"/>
</dbReference>
<dbReference type="CDD" id="cd10153">
    <property type="entry name" value="RcnR-FrmR-like_DUF156"/>
    <property type="match status" value="1"/>
</dbReference>
<dbReference type="EMBL" id="AYSV01000094">
    <property type="protein sequence ID" value="ETD69612.1"/>
    <property type="molecule type" value="Genomic_DNA"/>
</dbReference>
<proteinExistence type="inferred from homology"/>
<dbReference type="RefSeq" id="WP_023951795.1">
    <property type="nucleotide sequence ID" value="NZ_AYSV01000094.1"/>
</dbReference>
<reference evidence="2 3" key="1">
    <citation type="submission" date="2013-11" db="EMBL/GenBank/DDBJ databases">
        <title>Genomic analysis of Pelistega sp. HM-7.</title>
        <authorList>
            <person name="Kumbhare S.V."/>
            <person name="Shetty S.A."/>
            <person name="Sharma O."/>
            <person name="Dhotre D.P."/>
        </authorList>
    </citation>
    <scope>NUCLEOTIDE SEQUENCE [LARGE SCALE GENOMIC DNA]</scope>
    <source>
        <strain evidence="2 3">HM-7</strain>
    </source>
</reference>
<keyword evidence="3" id="KW-1185">Reference proteome</keyword>
<gene>
    <name evidence="2" type="ORF">V757_08805</name>
</gene>
<accession>V8G1P9</accession>
<name>V8G1P9_9BURK</name>
<comment type="caution">
    <text evidence="2">The sequence shown here is derived from an EMBL/GenBank/DDBJ whole genome shotgun (WGS) entry which is preliminary data.</text>
</comment>
<dbReference type="GO" id="GO:0046872">
    <property type="term" value="F:metal ion binding"/>
    <property type="evidence" value="ECO:0007669"/>
    <property type="project" value="InterPro"/>
</dbReference>
<sequence>MSHLQHNKKILNRIKRLQGQLNAVETTVIEGKSSCMDILQQVAAIKGAITGLTNELIEEQLTQHVLPADYNAQELEKFLGLLKKYN</sequence>
<dbReference type="GO" id="GO:0045892">
    <property type="term" value="P:negative regulation of DNA-templated transcription"/>
    <property type="evidence" value="ECO:0007669"/>
    <property type="project" value="UniProtKB-ARBA"/>
</dbReference>
<evidence type="ECO:0000256" key="1">
    <source>
        <dbReference type="ARBA" id="ARBA00005260"/>
    </source>
</evidence>
<evidence type="ECO:0000313" key="2">
    <source>
        <dbReference type="EMBL" id="ETD69612.1"/>
    </source>
</evidence>
<protein>
    <submittedName>
        <fullName evidence="2">Metal-sensitive transcriptional repressor</fullName>
    </submittedName>
</protein>
<dbReference type="OrthoDB" id="9806052at2"/>
<evidence type="ECO:0000313" key="3">
    <source>
        <dbReference type="Proteomes" id="UP000018766"/>
    </source>
</evidence>
<dbReference type="Pfam" id="PF02583">
    <property type="entry name" value="Trns_repr_metal"/>
    <property type="match status" value="1"/>
</dbReference>
<dbReference type="Proteomes" id="UP000018766">
    <property type="component" value="Unassembled WGS sequence"/>
</dbReference>
<dbReference type="PANTHER" id="PTHR33677:SF5">
    <property type="entry name" value="TRANSCRIPTIONAL REPRESSOR FRMR"/>
    <property type="match status" value="1"/>
</dbReference>
<dbReference type="AlphaFoldDB" id="V8G1P9"/>
<dbReference type="Gene3D" id="1.20.58.1000">
    <property type="entry name" value="Metal-sensitive repressor, helix protomer"/>
    <property type="match status" value="1"/>
</dbReference>
<dbReference type="GO" id="GO:0003677">
    <property type="term" value="F:DNA binding"/>
    <property type="evidence" value="ECO:0007669"/>
    <property type="project" value="InterPro"/>
</dbReference>